<keyword evidence="6" id="KW-1015">Disulfide bond</keyword>
<dbReference type="Gene3D" id="2.160.20.10">
    <property type="entry name" value="Single-stranded right-handed beta-helix, Pectin lyase-like"/>
    <property type="match status" value="1"/>
</dbReference>
<keyword evidence="3" id="KW-0964">Secreted</keyword>
<evidence type="ECO:0000256" key="7">
    <source>
        <dbReference type="ARBA" id="ARBA00023180"/>
    </source>
</evidence>
<dbReference type="InterPro" id="IPR011050">
    <property type="entry name" value="Pectin_lyase_fold/virulence"/>
</dbReference>
<keyword evidence="4" id="KW-0732">Signal</keyword>
<evidence type="ECO:0000256" key="9">
    <source>
        <dbReference type="ARBA" id="ARBA00023316"/>
    </source>
</evidence>
<evidence type="ECO:0000256" key="6">
    <source>
        <dbReference type="ARBA" id="ARBA00023157"/>
    </source>
</evidence>
<keyword evidence="13" id="KW-1185">Reference proteome</keyword>
<evidence type="ECO:0000256" key="4">
    <source>
        <dbReference type="ARBA" id="ARBA00022729"/>
    </source>
</evidence>
<dbReference type="PANTHER" id="PTHR31736">
    <property type="match status" value="1"/>
</dbReference>
<gene>
    <name evidence="12" type="ORF">J3Q64DRAFT_1693788</name>
</gene>
<keyword evidence="7" id="KW-0325">Glycoprotein</keyword>
<keyword evidence="11" id="KW-1133">Transmembrane helix</keyword>
<evidence type="ECO:0000256" key="3">
    <source>
        <dbReference type="ARBA" id="ARBA00022525"/>
    </source>
</evidence>
<dbReference type="SUPFAM" id="SSF51126">
    <property type="entry name" value="Pectin lyase-like"/>
    <property type="match status" value="1"/>
</dbReference>
<keyword evidence="9" id="KW-0961">Cell wall biogenesis/degradation</keyword>
<dbReference type="InterPro" id="IPR012334">
    <property type="entry name" value="Pectin_lyas_fold"/>
</dbReference>
<dbReference type="PANTHER" id="PTHR31736:SF19">
    <property type="entry name" value="PECTIN LYASE SUPERFAMILY PROTEIN-RELATED"/>
    <property type="match status" value="1"/>
</dbReference>
<evidence type="ECO:0000256" key="5">
    <source>
        <dbReference type="ARBA" id="ARBA00022801"/>
    </source>
</evidence>
<feature type="transmembrane region" description="Helical" evidence="11">
    <location>
        <begin position="36"/>
        <end position="61"/>
    </location>
</feature>
<comment type="subcellular location">
    <subcellularLocation>
        <location evidence="1">Secreted</location>
    </subcellularLocation>
</comment>
<dbReference type="EMBL" id="JBCLYO010000001">
    <property type="protein sequence ID" value="KAL0097374.1"/>
    <property type="molecule type" value="Genomic_DNA"/>
</dbReference>
<keyword evidence="5 10" id="KW-0378">Hydrolase</keyword>
<sequence>MDANSWYIDSCNHLMQLSKSFWKYNPALLTNRRDNYIQLTLSIFFFSPIFIVKCIGVNLVASLSLLSKIPEAGCTCVVGHSGNNNKVAPIIKTFQDCNNGGTVVFPAGQAYNVKSALELQGLKKIVKGKGYMYFNGDNIHFSGRGIINRNGQGWFDAQNNQGPTIIRVNVRNSYFAGFTVKHAPNDHFSIVGSQNNILVSVFFHIVPTYTNIPAKYTYVFGIYNSGNFIARSSTIVNGDDCFSVHSDLSNITVFELSCASGYGFSIGSLGNDAIS</sequence>
<accession>A0ABR3BEU4</accession>
<evidence type="ECO:0000313" key="12">
    <source>
        <dbReference type="EMBL" id="KAL0097374.1"/>
    </source>
</evidence>
<comment type="caution">
    <text evidence="12">The sequence shown here is derived from an EMBL/GenBank/DDBJ whole genome shotgun (WGS) entry which is preliminary data.</text>
</comment>
<dbReference type="InterPro" id="IPR000743">
    <property type="entry name" value="Glyco_hydro_28"/>
</dbReference>
<keyword evidence="11" id="KW-0812">Transmembrane</keyword>
<name>A0ABR3BEU4_PHYBL</name>
<evidence type="ECO:0000256" key="10">
    <source>
        <dbReference type="RuleBase" id="RU361169"/>
    </source>
</evidence>
<dbReference type="Pfam" id="PF00295">
    <property type="entry name" value="Glyco_hydro_28"/>
    <property type="match status" value="1"/>
</dbReference>
<organism evidence="12 13">
    <name type="scientific">Phycomyces blakesleeanus</name>
    <dbReference type="NCBI Taxonomy" id="4837"/>
    <lineage>
        <taxon>Eukaryota</taxon>
        <taxon>Fungi</taxon>
        <taxon>Fungi incertae sedis</taxon>
        <taxon>Mucoromycota</taxon>
        <taxon>Mucoromycotina</taxon>
        <taxon>Mucoromycetes</taxon>
        <taxon>Mucorales</taxon>
        <taxon>Phycomycetaceae</taxon>
        <taxon>Phycomyces</taxon>
    </lineage>
</organism>
<keyword evidence="8 10" id="KW-0326">Glycosidase</keyword>
<evidence type="ECO:0000256" key="11">
    <source>
        <dbReference type="SAM" id="Phobius"/>
    </source>
</evidence>
<evidence type="ECO:0000256" key="2">
    <source>
        <dbReference type="ARBA" id="ARBA00008834"/>
    </source>
</evidence>
<evidence type="ECO:0000256" key="8">
    <source>
        <dbReference type="ARBA" id="ARBA00023295"/>
    </source>
</evidence>
<dbReference type="GO" id="GO:0016787">
    <property type="term" value="F:hydrolase activity"/>
    <property type="evidence" value="ECO:0007669"/>
    <property type="project" value="UniProtKB-KW"/>
</dbReference>
<reference evidence="12 13" key="1">
    <citation type="submission" date="2024-04" db="EMBL/GenBank/DDBJ databases">
        <title>Symmetric and asymmetric DNA N6-adenine methylation regulates different biological responses in Mucorales.</title>
        <authorList>
            <consortium name="Lawrence Berkeley National Laboratory"/>
            <person name="Lax C."/>
            <person name="Mondo S.J."/>
            <person name="Osorio-Concepcion M."/>
            <person name="Muszewska A."/>
            <person name="Corrochano-Luque M."/>
            <person name="Gutierrez G."/>
            <person name="Riley R."/>
            <person name="Lipzen A."/>
            <person name="Guo J."/>
            <person name="Hundley H."/>
            <person name="Amirebrahimi M."/>
            <person name="Ng V."/>
            <person name="Lorenzo-Gutierrez D."/>
            <person name="Binder U."/>
            <person name="Yang J."/>
            <person name="Song Y."/>
            <person name="Canovas D."/>
            <person name="Navarro E."/>
            <person name="Freitag M."/>
            <person name="Gabaldon T."/>
            <person name="Grigoriev I.V."/>
            <person name="Corrochano L.M."/>
            <person name="Nicolas F.E."/>
            <person name="Garre V."/>
        </authorList>
    </citation>
    <scope>NUCLEOTIDE SEQUENCE [LARGE SCALE GENOMIC DNA]</scope>
    <source>
        <strain evidence="12 13">L51</strain>
    </source>
</reference>
<evidence type="ECO:0000256" key="1">
    <source>
        <dbReference type="ARBA" id="ARBA00004613"/>
    </source>
</evidence>
<comment type="similarity">
    <text evidence="2 10">Belongs to the glycosyl hydrolase 28 family.</text>
</comment>
<protein>
    <submittedName>
        <fullName evidence="12">Glycoside hydrolase family 28 protein</fullName>
    </submittedName>
</protein>
<dbReference type="Proteomes" id="UP001448207">
    <property type="component" value="Unassembled WGS sequence"/>
</dbReference>
<evidence type="ECO:0000313" key="13">
    <source>
        <dbReference type="Proteomes" id="UP001448207"/>
    </source>
</evidence>
<proteinExistence type="inferred from homology"/>
<keyword evidence="11" id="KW-0472">Membrane</keyword>